<dbReference type="OrthoDB" id="10295509at2759"/>
<dbReference type="AlphaFoldDB" id="A0A9N9Q1F3"/>
<reference evidence="1" key="1">
    <citation type="submission" date="2021-07" db="EMBL/GenBank/DDBJ databases">
        <authorList>
            <person name="Durling M."/>
        </authorList>
    </citation>
    <scope>NUCLEOTIDE SEQUENCE</scope>
</reference>
<evidence type="ECO:0000313" key="1">
    <source>
        <dbReference type="EMBL" id="CAG8982378.1"/>
    </source>
</evidence>
<accession>A0A9N9Q1F3</accession>
<dbReference type="EMBL" id="CAJVRM010000607">
    <property type="protein sequence ID" value="CAG8982378.1"/>
    <property type="molecule type" value="Genomic_DNA"/>
</dbReference>
<sequence length="289" mass="32955">MGGTPRLPIPPLLNETCVSLNTQNYSVMFNTSQTTVCSISAATVQNADMYKKIMIIFIILFSGYSISEDLVPHEEPSHEVRPAIPPAPQGDTNGYKRAVMELHYTPSYSVHRRLHHMYLQLLNEPRAAIRQKENRYVDMKYEDDFTTQRRTITIVEDLLKNPAYAGQQALDAYDLERERRGGPHQGPSENARNNPTRYQASPLVLSMLQLGEEAIAIRQGKPRALIRTEREHVLARYTAGDKTEQVIREMRYQRARRRNADGDVSLQGLRAISFLPGIDEDESPPEYSR</sequence>
<comment type="caution">
    <text evidence="1">The sequence shown here is derived from an EMBL/GenBank/DDBJ whole genome shotgun (WGS) entry which is preliminary data.</text>
</comment>
<name>A0A9N9Q1F3_9HELO</name>
<keyword evidence="2" id="KW-1185">Reference proteome</keyword>
<dbReference type="Proteomes" id="UP000701801">
    <property type="component" value="Unassembled WGS sequence"/>
</dbReference>
<protein>
    <submittedName>
        <fullName evidence="1">Uncharacterized protein</fullName>
    </submittedName>
</protein>
<gene>
    <name evidence="1" type="ORF">HYALB_00007500</name>
</gene>
<organism evidence="1 2">
    <name type="scientific">Hymenoscyphus albidus</name>
    <dbReference type="NCBI Taxonomy" id="595503"/>
    <lineage>
        <taxon>Eukaryota</taxon>
        <taxon>Fungi</taxon>
        <taxon>Dikarya</taxon>
        <taxon>Ascomycota</taxon>
        <taxon>Pezizomycotina</taxon>
        <taxon>Leotiomycetes</taxon>
        <taxon>Helotiales</taxon>
        <taxon>Helotiaceae</taxon>
        <taxon>Hymenoscyphus</taxon>
    </lineage>
</organism>
<proteinExistence type="predicted"/>
<evidence type="ECO:0000313" key="2">
    <source>
        <dbReference type="Proteomes" id="UP000701801"/>
    </source>
</evidence>